<dbReference type="InterPro" id="IPR002083">
    <property type="entry name" value="MATH/TRAF_dom"/>
</dbReference>
<evidence type="ECO:0000256" key="1">
    <source>
        <dbReference type="SAM" id="MobiDB-lite"/>
    </source>
</evidence>
<dbReference type="AlphaFoldDB" id="A0A8S0S7U5"/>
<sequence>MAEIGTEDSEAGRSKSLEGVTTGQQLQQCQPGEALAEWRSSGQLENGTPSTSPPYWDSSDDDGGLKPSELYGKYTWKIDKFSQISKRELRSKAFEVGGYKWYILIYPQGCDVCNHLSLFLCMANHAKLLPGWSHFAQFTIAVVNKDPKKSKYSDTLHRFCKKEHDWGWKKFMELSKVLDGFIDADTLIIKAQVQVIREKADRPFRCLDCQYRRELVRVYLTNVEQICRCFVEEWRGKLGMLIEDKARWSSFCTFWLSMDQGSRRHMCRERMDSILKIIVKNFFIEKEVTSTLVMDSLYSGLKVLEGQTNGKQENRKYLEAEELPVPIVGIDKDMFVLVHDVLQLLERAAIEPLPPKDEKGPQNRTKDGSAGEEFNKDYIECDERRLTELGCRTIEIFVLAHIFSKIDFAYQEAVALKRQEELILEEAAWLAEGEQKVKRGAADKAKKSNKKQAKQKQNNVKMKGKVRDDKFGNILQDKIEQESSMDKNEECLTTELEIALEIPDFTECVSDVSDSVVRVPKMLLPDSEERDPSSVNLDTDSSEVLPPAEANNSGIIVVQNGRQGSSSCVVDDSSSTCSSDSIPLSINVPHRGNSPTCKNQKSYSRGRKPRDKVTSDRADWVNKILSRPSEAGTDMGQSNDAFRSFKAESLARTAVQSLQNMTSQVEQHVGKKEEKNISVQKKFSAKYGANVEVSSMEKTVGLMSSPPRNPSKNVPSTAPPNSESKANVKPFLDNPKQPDRSMQLINSAEKVAKLEPDAQKVATPKPAEKPSQQQPYTTEKPSNTTTVQMPPAKSRPLSAPLILGPRPTTSIASMVQTAPLLARSVSAAGRLGPEPTSATQIYIPQSYRNVTMGSSVPGRSLSYAQHHSPKAAAYSFSQAPALVSTPFSSTQSSDSIESESIKPSISSGMANHYALQNGGPICMESPLGDNGGNMVGDHSSLHNDIQSCDLYRPVECNRTQDDFPSSRQSHGVAADEFPHMGIINELLDDEHGFGILGFQSLGNRPCHLNWQFSSPDEIGMPSSLGPSRRNSCRFERTQSYHSDVFPHGYGGASPSSFAMPRNVISPVSPQRYLNGQIDGLYPTPSQMDISDLSVLSIGNKDSNGYPYTMPPEYPNLAFDINRYTLFWP</sequence>
<dbReference type="Gene3D" id="2.60.210.10">
    <property type="entry name" value="Apoptosis, Tumor Necrosis Factor Receptor Associated Protein 2, Chain A"/>
    <property type="match status" value="1"/>
</dbReference>
<dbReference type="InterPro" id="IPR008974">
    <property type="entry name" value="TRAF-like"/>
</dbReference>
<feature type="region of interest" description="Disordered" evidence="1">
    <location>
        <begin position="701"/>
        <end position="740"/>
    </location>
</feature>
<proteinExistence type="predicted"/>
<evidence type="ECO:0000313" key="4">
    <source>
        <dbReference type="Proteomes" id="UP000594638"/>
    </source>
</evidence>
<feature type="compositionally biased region" description="Polar residues" evidence="1">
    <location>
        <begin position="593"/>
        <end position="603"/>
    </location>
</feature>
<comment type="caution">
    <text evidence="3">The sequence shown here is derived from an EMBL/GenBank/DDBJ whole genome shotgun (WGS) entry which is preliminary data.</text>
</comment>
<accession>A0A8S0S7U5</accession>
<evidence type="ECO:0000259" key="2">
    <source>
        <dbReference type="PROSITE" id="PS50144"/>
    </source>
</evidence>
<feature type="compositionally biased region" description="Polar residues" evidence="1">
    <location>
        <begin position="710"/>
        <end position="725"/>
    </location>
</feature>
<evidence type="ECO:0000313" key="3">
    <source>
        <dbReference type="EMBL" id="CAA2987806.1"/>
    </source>
</evidence>
<dbReference type="SUPFAM" id="SSF49599">
    <property type="entry name" value="TRAF domain-like"/>
    <property type="match status" value="1"/>
</dbReference>
<dbReference type="PANTHER" id="PTHR47477">
    <property type="entry name" value="TNF RECEPTOR-ASSOCIATED FACTOR HOMOLOG 1A"/>
    <property type="match status" value="1"/>
</dbReference>
<feature type="compositionally biased region" description="Polar residues" evidence="1">
    <location>
        <begin position="770"/>
        <end position="788"/>
    </location>
</feature>
<feature type="compositionally biased region" description="Polar residues" evidence="1">
    <location>
        <begin position="40"/>
        <end position="50"/>
    </location>
</feature>
<gene>
    <name evidence="3" type="ORF">OLEA9_A121498</name>
</gene>
<dbReference type="OrthoDB" id="660257at2759"/>
<dbReference type="SMART" id="SM00061">
    <property type="entry name" value="MATH"/>
    <property type="match status" value="1"/>
</dbReference>
<feature type="region of interest" description="Disordered" evidence="1">
    <location>
        <begin position="756"/>
        <end position="799"/>
    </location>
</feature>
<name>A0A8S0S7U5_OLEEU</name>
<dbReference type="EMBL" id="CACTIH010003949">
    <property type="protein sequence ID" value="CAA2987806.1"/>
    <property type="molecule type" value="Genomic_DNA"/>
</dbReference>
<reference evidence="3 4" key="1">
    <citation type="submission" date="2019-12" db="EMBL/GenBank/DDBJ databases">
        <authorList>
            <person name="Alioto T."/>
            <person name="Alioto T."/>
            <person name="Gomez Garrido J."/>
        </authorList>
    </citation>
    <scope>NUCLEOTIDE SEQUENCE [LARGE SCALE GENOMIC DNA]</scope>
</reference>
<dbReference type="PROSITE" id="PS50144">
    <property type="entry name" value="MATH"/>
    <property type="match status" value="1"/>
</dbReference>
<feature type="domain" description="MATH" evidence="2">
    <location>
        <begin position="71"/>
        <end position="193"/>
    </location>
</feature>
<feature type="region of interest" description="Disordered" evidence="1">
    <location>
        <begin position="524"/>
        <end position="547"/>
    </location>
</feature>
<dbReference type="Proteomes" id="UP000594638">
    <property type="component" value="Unassembled WGS sequence"/>
</dbReference>
<organism evidence="3 4">
    <name type="scientific">Olea europaea subsp. europaea</name>
    <dbReference type="NCBI Taxonomy" id="158383"/>
    <lineage>
        <taxon>Eukaryota</taxon>
        <taxon>Viridiplantae</taxon>
        <taxon>Streptophyta</taxon>
        <taxon>Embryophyta</taxon>
        <taxon>Tracheophyta</taxon>
        <taxon>Spermatophyta</taxon>
        <taxon>Magnoliopsida</taxon>
        <taxon>eudicotyledons</taxon>
        <taxon>Gunneridae</taxon>
        <taxon>Pentapetalae</taxon>
        <taxon>asterids</taxon>
        <taxon>lamiids</taxon>
        <taxon>Lamiales</taxon>
        <taxon>Oleaceae</taxon>
        <taxon>Oleeae</taxon>
        <taxon>Olea</taxon>
    </lineage>
</organism>
<feature type="region of interest" description="Disordered" evidence="1">
    <location>
        <begin position="1"/>
        <end position="61"/>
    </location>
</feature>
<feature type="compositionally biased region" description="Polar residues" evidence="1">
    <location>
        <begin position="19"/>
        <end position="30"/>
    </location>
</feature>
<dbReference type="CDD" id="cd00121">
    <property type="entry name" value="MATH"/>
    <property type="match status" value="1"/>
</dbReference>
<protein>
    <submittedName>
        <fullName evidence="3">MATH domain-containing At5g43560-like isoform X1</fullName>
    </submittedName>
</protein>
<feature type="region of interest" description="Disordered" evidence="1">
    <location>
        <begin position="440"/>
        <end position="463"/>
    </location>
</feature>
<dbReference type="Pfam" id="PF22486">
    <property type="entry name" value="MATH_2"/>
    <property type="match status" value="1"/>
</dbReference>
<dbReference type="Gramene" id="OE9A121498T1">
    <property type="protein sequence ID" value="OE9A121498C1"/>
    <property type="gene ID" value="OE9A121498"/>
</dbReference>
<keyword evidence="4" id="KW-1185">Reference proteome</keyword>
<feature type="region of interest" description="Disordered" evidence="1">
    <location>
        <begin position="577"/>
        <end position="616"/>
    </location>
</feature>
<dbReference type="PANTHER" id="PTHR47477:SF8">
    <property type="entry name" value="TNF RECEPTOR-ASSOCIATED FACTOR HOMOLOG 1A"/>
    <property type="match status" value="1"/>
</dbReference>
<dbReference type="InterPro" id="IPR055327">
    <property type="entry name" value="TRAF1A/B"/>
</dbReference>